<evidence type="ECO:0000313" key="4">
    <source>
        <dbReference type="Proteomes" id="UP000758856"/>
    </source>
</evidence>
<gene>
    <name evidence="2" type="ORF">GCM10008170_15940</name>
    <name evidence="3" type="ORF">JOD31_000494</name>
</gene>
<sequence length="163" mass="16994">MRKAIVVASCLLATAAAAGTETLGGWTTTSEPDDGRATLVTALAAARGASQDDPSFLIVRCLGGRTEALVGTAGDWGLPRSSLEVVTQSGSGAQETSRWDVSTNGKAVFRSEGVEDFLRRLPDDGRLTIEVRDRIGGVHANAFSLEGFGEVRARVASACGWTP</sequence>
<evidence type="ECO:0000313" key="2">
    <source>
        <dbReference type="EMBL" id="GLK55575.1"/>
    </source>
</evidence>
<evidence type="ECO:0000313" key="5">
    <source>
        <dbReference type="Proteomes" id="UP001143400"/>
    </source>
</evidence>
<dbReference type="Proteomes" id="UP001143400">
    <property type="component" value="Unassembled WGS sequence"/>
</dbReference>
<name>A0A9W6IUT2_9HYPH</name>
<proteinExistence type="predicted"/>
<dbReference type="EMBL" id="JAFBCY010000001">
    <property type="protein sequence ID" value="MBM7850282.1"/>
    <property type="molecule type" value="Genomic_DNA"/>
</dbReference>
<dbReference type="EMBL" id="BSFF01000002">
    <property type="protein sequence ID" value="GLK55575.1"/>
    <property type="molecule type" value="Genomic_DNA"/>
</dbReference>
<organism evidence="2 5">
    <name type="scientific">Methylopila capsulata</name>
    <dbReference type="NCBI Taxonomy" id="61654"/>
    <lineage>
        <taxon>Bacteria</taxon>
        <taxon>Pseudomonadati</taxon>
        <taxon>Pseudomonadota</taxon>
        <taxon>Alphaproteobacteria</taxon>
        <taxon>Hyphomicrobiales</taxon>
        <taxon>Methylopilaceae</taxon>
        <taxon>Methylopila</taxon>
    </lineage>
</organism>
<keyword evidence="4" id="KW-1185">Reference proteome</keyword>
<dbReference type="AlphaFoldDB" id="A0A9W6IUT2"/>
<evidence type="ECO:0000256" key="1">
    <source>
        <dbReference type="SAM" id="SignalP"/>
    </source>
</evidence>
<reference evidence="3 4" key="2">
    <citation type="submission" date="2021-01" db="EMBL/GenBank/DDBJ databases">
        <title>Genomic Encyclopedia of Type Strains, Phase IV (KMG-IV): sequencing the most valuable type-strain genomes for metagenomic binning, comparative biology and taxonomic classification.</title>
        <authorList>
            <person name="Goeker M."/>
        </authorList>
    </citation>
    <scope>NUCLEOTIDE SEQUENCE [LARGE SCALE GENOMIC DNA]</scope>
    <source>
        <strain evidence="3 4">DSM 6130</strain>
    </source>
</reference>
<evidence type="ECO:0000313" key="3">
    <source>
        <dbReference type="EMBL" id="MBM7850282.1"/>
    </source>
</evidence>
<accession>A0A9W6IUT2</accession>
<dbReference type="RefSeq" id="WP_204948730.1">
    <property type="nucleotide sequence ID" value="NZ_BSFF01000002.1"/>
</dbReference>
<reference evidence="2" key="1">
    <citation type="journal article" date="2014" name="Int. J. Syst. Evol. Microbiol.">
        <title>Complete genome sequence of Corynebacterium casei LMG S-19264T (=DSM 44701T), isolated from a smear-ripened cheese.</title>
        <authorList>
            <consortium name="US DOE Joint Genome Institute (JGI-PGF)"/>
            <person name="Walter F."/>
            <person name="Albersmeier A."/>
            <person name="Kalinowski J."/>
            <person name="Ruckert C."/>
        </authorList>
    </citation>
    <scope>NUCLEOTIDE SEQUENCE</scope>
    <source>
        <strain evidence="2">VKM B-1606</strain>
    </source>
</reference>
<comment type="caution">
    <text evidence="2">The sequence shown here is derived from an EMBL/GenBank/DDBJ whole genome shotgun (WGS) entry which is preliminary data.</text>
</comment>
<feature type="signal peptide" evidence="1">
    <location>
        <begin position="1"/>
        <end position="18"/>
    </location>
</feature>
<dbReference type="Proteomes" id="UP000758856">
    <property type="component" value="Unassembled WGS sequence"/>
</dbReference>
<keyword evidence="1" id="KW-0732">Signal</keyword>
<protein>
    <submittedName>
        <fullName evidence="2">Uncharacterized protein</fullName>
    </submittedName>
</protein>
<reference evidence="2" key="3">
    <citation type="submission" date="2023-01" db="EMBL/GenBank/DDBJ databases">
        <authorList>
            <person name="Sun Q."/>
            <person name="Evtushenko L."/>
        </authorList>
    </citation>
    <scope>NUCLEOTIDE SEQUENCE</scope>
    <source>
        <strain evidence="2">VKM B-1606</strain>
    </source>
</reference>
<feature type="chain" id="PRO_5040841059" evidence="1">
    <location>
        <begin position="19"/>
        <end position="163"/>
    </location>
</feature>